<dbReference type="HOGENOM" id="CLU_1796505_0_0_1"/>
<evidence type="ECO:0000313" key="2">
    <source>
        <dbReference type="EMBL" id="EPS98943.1"/>
    </source>
</evidence>
<dbReference type="InParanoid" id="S8E6B7"/>
<organism evidence="2 3">
    <name type="scientific">Fomitopsis schrenkii</name>
    <name type="common">Brown rot fungus</name>
    <dbReference type="NCBI Taxonomy" id="2126942"/>
    <lineage>
        <taxon>Eukaryota</taxon>
        <taxon>Fungi</taxon>
        <taxon>Dikarya</taxon>
        <taxon>Basidiomycota</taxon>
        <taxon>Agaricomycotina</taxon>
        <taxon>Agaricomycetes</taxon>
        <taxon>Polyporales</taxon>
        <taxon>Fomitopsis</taxon>
    </lineage>
</organism>
<proteinExistence type="predicted"/>
<protein>
    <submittedName>
        <fullName evidence="2">Uncharacterized protein</fullName>
    </submittedName>
</protein>
<feature type="region of interest" description="Disordered" evidence="1">
    <location>
        <begin position="14"/>
        <end position="40"/>
    </location>
</feature>
<reference evidence="2 3" key="1">
    <citation type="journal article" date="2012" name="Science">
        <title>The Paleozoic origin of enzymatic lignin decomposition reconstructed from 31 fungal genomes.</title>
        <authorList>
            <person name="Floudas D."/>
            <person name="Binder M."/>
            <person name="Riley R."/>
            <person name="Barry K."/>
            <person name="Blanchette R.A."/>
            <person name="Henrissat B."/>
            <person name="Martinez A.T."/>
            <person name="Otillar R."/>
            <person name="Spatafora J.W."/>
            <person name="Yadav J.S."/>
            <person name="Aerts A."/>
            <person name="Benoit I."/>
            <person name="Boyd A."/>
            <person name="Carlson A."/>
            <person name="Copeland A."/>
            <person name="Coutinho P.M."/>
            <person name="de Vries R.P."/>
            <person name="Ferreira P."/>
            <person name="Findley K."/>
            <person name="Foster B."/>
            <person name="Gaskell J."/>
            <person name="Glotzer D."/>
            <person name="Gorecki P."/>
            <person name="Heitman J."/>
            <person name="Hesse C."/>
            <person name="Hori C."/>
            <person name="Igarashi K."/>
            <person name="Jurgens J.A."/>
            <person name="Kallen N."/>
            <person name="Kersten P."/>
            <person name="Kohler A."/>
            <person name="Kuees U."/>
            <person name="Kumar T.K.A."/>
            <person name="Kuo A."/>
            <person name="LaButti K."/>
            <person name="Larrondo L.F."/>
            <person name="Lindquist E."/>
            <person name="Ling A."/>
            <person name="Lombard V."/>
            <person name="Lucas S."/>
            <person name="Lundell T."/>
            <person name="Martin R."/>
            <person name="McLaughlin D.J."/>
            <person name="Morgenstern I."/>
            <person name="Morin E."/>
            <person name="Murat C."/>
            <person name="Nagy L.G."/>
            <person name="Nolan M."/>
            <person name="Ohm R.A."/>
            <person name="Patyshakuliyeva A."/>
            <person name="Rokas A."/>
            <person name="Ruiz-Duenas F.J."/>
            <person name="Sabat G."/>
            <person name="Salamov A."/>
            <person name="Samejima M."/>
            <person name="Schmutz J."/>
            <person name="Slot J.C."/>
            <person name="St John F."/>
            <person name="Stenlid J."/>
            <person name="Sun H."/>
            <person name="Sun S."/>
            <person name="Syed K."/>
            <person name="Tsang A."/>
            <person name="Wiebenga A."/>
            <person name="Young D."/>
            <person name="Pisabarro A."/>
            <person name="Eastwood D.C."/>
            <person name="Martin F."/>
            <person name="Cullen D."/>
            <person name="Grigoriev I.V."/>
            <person name="Hibbett D.S."/>
        </authorList>
    </citation>
    <scope>NUCLEOTIDE SEQUENCE</scope>
    <source>
        <strain evidence="3">FP-58527</strain>
    </source>
</reference>
<evidence type="ECO:0000256" key="1">
    <source>
        <dbReference type="SAM" id="MobiDB-lite"/>
    </source>
</evidence>
<keyword evidence="3" id="KW-1185">Reference proteome</keyword>
<name>S8E6B7_FOMSC</name>
<accession>S8E6B7</accession>
<sequence>MGLEIGRLWCAESDPVSDIGGMPDERKSTGDEEGGSTSTSHRMVRACCVTEWIPPSSSEAKCCGAQMNTKPVRPMATESQGFLYGSVHVADVVYADSSPALGNTSPLEPDLKSPSRDAPTHRLGRLVYLLNTFIRLIESLSQAE</sequence>
<gene>
    <name evidence="2" type="ORF">FOMPIDRAFT_1050943</name>
</gene>
<dbReference type="Proteomes" id="UP000015241">
    <property type="component" value="Unassembled WGS sequence"/>
</dbReference>
<evidence type="ECO:0000313" key="3">
    <source>
        <dbReference type="Proteomes" id="UP000015241"/>
    </source>
</evidence>
<dbReference type="EMBL" id="KE504160">
    <property type="protein sequence ID" value="EPS98943.1"/>
    <property type="molecule type" value="Genomic_DNA"/>
</dbReference>
<dbReference type="AlphaFoldDB" id="S8E6B7"/>
<feature type="region of interest" description="Disordered" evidence="1">
    <location>
        <begin position="98"/>
        <end position="118"/>
    </location>
</feature>
<feature type="compositionally biased region" description="Basic and acidic residues" evidence="1">
    <location>
        <begin position="109"/>
        <end position="118"/>
    </location>
</feature>